<dbReference type="EMBL" id="CP042437">
    <property type="protein sequence ID" value="QEC76445.1"/>
    <property type="molecule type" value="Genomic_DNA"/>
</dbReference>
<dbReference type="RefSeq" id="WP_147053619.1">
    <property type="nucleotide sequence ID" value="NZ_CP042437.1"/>
</dbReference>
<dbReference type="PANTHER" id="PTHR44591:SF25">
    <property type="entry name" value="CHEMOTAXIS TWO-COMPONENT RESPONSE REGULATOR"/>
    <property type="match status" value="1"/>
</dbReference>
<dbReference type="Proteomes" id="UP000321362">
    <property type="component" value="Chromosome"/>
</dbReference>
<evidence type="ECO:0000256" key="1">
    <source>
        <dbReference type="ARBA" id="ARBA00022553"/>
    </source>
</evidence>
<dbReference type="PANTHER" id="PTHR44591">
    <property type="entry name" value="STRESS RESPONSE REGULATOR PROTEIN 1"/>
    <property type="match status" value="1"/>
</dbReference>
<evidence type="ECO:0000313" key="4">
    <source>
        <dbReference type="EMBL" id="QEC76445.1"/>
    </source>
</evidence>
<proteinExistence type="predicted"/>
<dbReference type="KEGG" id="mgk:FSB76_10980"/>
<protein>
    <submittedName>
        <fullName evidence="4">Response regulator</fullName>
    </submittedName>
</protein>
<keyword evidence="1 2" id="KW-0597">Phosphoprotein</keyword>
<dbReference type="InterPro" id="IPR001789">
    <property type="entry name" value="Sig_transdc_resp-reg_receiver"/>
</dbReference>
<feature type="domain" description="Response regulatory" evidence="3">
    <location>
        <begin position="7"/>
        <end position="123"/>
    </location>
</feature>
<dbReference type="Gene3D" id="3.40.50.2300">
    <property type="match status" value="1"/>
</dbReference>
<feature type="modified residue" description="4-aspartylphosphate" evidence="2">
    <location>
        <position position="56"/>
    </location>
</feature>
<name>A0A5B8W0M5_9SPHI</name>
<evidence type="ECO:0000259" key="3">
    <source>
        <dbReference type="PROSITE" id="PS50110"/>
    </source>
</evidence>
<dbReference type="SUPFAM" id="SSF52172">
    <property type="entry name" value="CheY-like"/>
    <property type="match status" value="1"/>
</dbReference>
<gene>
    <name evidence="4" type="ORF">FSB76_10980</name>
</gene>
<dbReference type="GO" id="GO:0000160">
    <property type="term" value="P:phosphorelay signal transduction system"/>
    <property type="evidence" value="ECO:0007669"/>
    <property type="project" value="InterPro"/>
</dbReference>
<evidence type="ECO:0000256" key="2">
    <source>
        <dbReference type="PROSITE-ProRule" id="PRU00169"/>
    </source>
</evidence>
<dbReference type="Pfam" id="PF00072">
    <property type="entry name" value="Response_reg"/>
    <property type="match status" value="1"/>
</dbReference>
<accession>A0A5B8W0M5</accession>
<dbReference type="InterPro" id="IPR050595">
    <property type="entry name" value="Bact_response_regulator"/>
</dbReference>
<dbReference type="PROSITE" id="PS50110">
    <property type="entry name" value="RESPONSE_REGULATORY"/>
    <property type="match status" value="1"/>
</dbReference>
<dbReference type="OrthoDB" id="677887at2"/>
<reference evidence="4 5" key="1">
    <citation type="journal article" date="2013" name="J. Microbiol.">
        <title>Mucilaginibacter ginsenosidivorax sp. nov., with ginsenoside converting activity isolated from sediment.</title>
        <authorList>
            <person name="Kim J.K."/>
            <person name="Choi T.E."/>
            <person name="Liu Q.M."/>
            <person name="Park H.Y."/>
            <person name="Yi T.H."/>
            <person name="Yoon M.H."/>
            <person name="Kim S.C."/>
            <person name="Im W.T."/>
        </authorList>
    </citation>
    <scope>NUCLEOTIDE SEQUENCE [LARGE SCALE GENOMIC DNA]</scope>
    <source>
        <strain evidence="4 5">KHI28</strain>
    </source>
</reference>
<dbReference type="SMART" id="SM00448">
    <property type="entry name" value="REC"/>
    <property type="match status" value="1"/>
</dbReference>
<dbReference type="AlphaFoldDB" id="A0A5B8W0M5"/>
<dbReference type="InterPro" id="IPR011006">
    <property type="entry name" value="CheY-like_superfamily"/>
</dbReference>
<organism evidence="4 5">
    <name type="scientific">Mucilaginibacter ginsenosidivorax</name>
    <dbReference type="NCBI Taxonomy" id="862126"/>
    <lineage>
        <taxon>Bacteria</taxon>
        <taxon>Pseudomonadati</taxon>
        <taxon>Bacteroidota</taxon>
        <taxon>Sphingobacteriia</taxon>
        <taxon>Sphingobacteriales</taxon>
        <taxon>Sphingobacteriaceae</taxon>
        <taxon>Mucilaginibacter</taxon>
    </lineage>
</organism>
<evidence type="ECO:0000313" key="5">
    <source>
        <dbReference type="Proteomes" id="UP000321362"/>
    </source>
</evidence>
<sequence>MNSAGKTVLLVDDSEMVIRLTSFMLKSAGYKVLTSCDGEDALTQFDKKNIDLVITDLNMPNKDGLQLINEIRNMQYYKFLPVVLFVSDSTISIREYIKTSGATVLLSKDALKEKLVSTVKKIIG</sequence>
<keyword evidence="5" id="KW-1185">Reference proteome</keyword>